<evidence type="ECO:0008006" key="5">
    <source>
        <dbReference type="Google" id="ProtNLM"/>
    </source>
</evidence>
<proteinExistence type="predicted"/>
<gene>
    <name evidence="3" type="ORF">Tco_0910461</name>
</gene>
<accession>A0ABQ5CSX4</accession>
<feature type="region of interest" description="Disordered" evidence="2">
    <location>
        <begin position="109"/>
        <end position="131"/>
    </location>
</feature>
<evidence type="ECO:0000313" key="3">
    <source>
        <dbReference type="EMBL" id="GJT30186.1"/>
    </source>
</evidence>
<keyword evidence="1" id="KW-0175">Coiled coil</keyword>
<evidence type="ECO:0000256" key="2">
    <source>
        <dbReference type="SAM" id="MobiDB-lite"/>
    </source>
</evidence>
<feature type="coiled-coil region" evidence="1">
    <location>
        <begin position="319"/>
        <end position="347"/>
    </location>
</feature>
<comment type="caution">
    <text evidence="3">The sequence shown here is derived from an EMBL/GenBank/DDBJ whole genome shotgun (WGS) entry which is preliminary data.</text>
</comment>
<protein>
    <recommendedName>
        <fullName evidence="5">Xylulose kinase-1</fullName>
    </recommendedName>
</protein>
<sequence length="428" mass="48175">MATLKFAETHNLVAFLSKPKESDGFEQIVDFLNAHPSNYALTVNPTIYTSCIKQFWSTAKVKTVNGEPQLQAIVDGKNVIVTETSIRRALHLKHAEGKRLFLSGHTLISNHDGSSSGRSGRKQGKGTEDADETIAEEAANVESVSTHSNDPLFSEITELKERVKQLEKKRGSRTHRLKRLRKVGRSAQVISSKDEGLGDQEDASKQGKKIVDIDDDAEVTLIDETQERNYDLVFDTGVLDDEEVFVGHGEVEKEVSVVDPVTTAEIKAAKPKVIFQEPSEFTTTTSPSQPSQLPQAKDKGKAKMIEPEKPLKMKEQIRLDKELALKLQAEEEEDRLAREKAQQVEEANMSWDNVQAMMEADRVNMFVDMDTEMTESSKKVRAKMAQESSSKRTSTELEQEVAKMQKIDDDQEEAEMKNIWRLLLMKRK</sequence>
<evidence type="ECO:0000313" key="4">
    <source>
        <dbReference type="Proteomes" id="UP001151760"/>
    </source>
</evidence>
<name>A0ABQ5CSX4_9ASTR</name>
<feature type="compositionally biased region" description="Low complexity" evidence="2">
    <location>
        <begin position="278"/>
        <end position="295"/>
    </location>
</feature>
<reference evidence="3" key="2">
    <citation type="submission" date="2022-01" db="EMBL/GenBank/DDBJ databases">
        <authorList>
            <person name="Yamashiro T."/>
            <person name="Shiraishi A."/>
            <person name="Satake H."/>
            <person name="Nakayama K."/>
        </authorList>
    </citation>
    <scope>NUCLEOTIDE SEQUENCE</scope>
</reference>
<keyword evidence="4" id="KW-1185">Reference proteome</keyword>
<evidence type="ECO:0000256" key="1">
    <source>
        <dbReference type="SAM" id="Coils"/>
    </source>
</evidence>
<dbReference type="EMBL" id="BQNB010014604">
    <property type="protein sequence ID" value="GJT30186.1"/>
    <property type="molecule type" value="Genomic_DNA"/>
</dbReference>
<feature type="region of interest" description="Disordered" evidence="2">
    <location>
        <begin position="377"/>
        <end position="409"/>
    </location>
</feature>
<feature type="compositionally biased region" description="Basic and acidic residues" evidence="2">
    <location>
        <begin position="296"/>
        <end position="308"/>
    </location>
</feature>
<feature type="compositionally biased region" description="Basic and acidic residues" evidence="2">
    <location>
        <begin position="389"/>
        <end position="409"/>
    </location>
</feature>
<reference evidence="3" key="1">
    <citation type="journal article" date="2022" name="Int. J. Mol. Sci.">
        <title>Draft Genome of Tanacetum Coccineum: Genomic Comparison of Closely Related Tanacetum-Family Plants.</title>
        <authorList>
            <person name="Yamashiro T."/>
            <person name="Shiraishi A."/>
            <person name="Nakayama K."/>
            <person name="Satake H."/>
        </authorList>
    </citation>
    <scope>NUCLEOTIDE SEQUENCE</scope>
</reference>
<feature type="region of interest" description="Disordered" evidence="2">
    <location>
        <begin position="278"/>
        <end position="308"/>
    </location>
</feature>
<dbReference type="Proteomes" id="UP001151760">
    <property type="component" value="Unassembled WGS sequence"/>
</dbReference>
<organism evidence="3 4">
    <name type="scientific">Tanacetum coccineum</name>
    <dbReference type="NCBI Taxonomy" id="301880"/>
    <lineage>
        <taxon>Eukaryota</taxon>
        <taxon>Viridiplantae</taxon>
        <taxon>Streptophyta</taxon>
        <taxon>Embryophyta</taxon>
        <taxon>Tracheophyta</taxon>
        <taxon>Spermatophyta</taxon>
        <taxon>Magnoliopsida</taxon>
        <taxon>eudicotyledons</taxon>
        <taxon>Gunneridae</taxon>
        <taxon>Pentapetalae</taxon>
        <taxon>asterids</taxon>
        <taxon>campanulids</taxon>
        <taxon>Asterales</taxon>
        <taxon>Asteraceae</taxon>
        <taxon>Asteroideae</taxon>
        <taxon>Anthemideae</taxon>
        <taxon>Anthemidinae</taxon>
        <taxon>Tanacetum</taxon>
    </lineage>
</organism>